<name>A0A8C5CRS9_GADMO</name>
<dbReference type="InterPro" id="IPR050782">
    <property type="entry name" value="PP1_regulatory_subunit_3"/>
</dbReference>
<dbReference type="PANTHER" id="PTHR12307:SF15">
    <property type="entry name" value="PROTEIN PHOSPHATASE 1 REGULATORY SUBUNIT 3C"/>
    <property type="match status" value="1"/>
</dbReference>
<feature type="compositionally biased region" description="Low complexity" evidence="1">
    <location>
        <begin position="161"/>
        <end position="188"/>
    </location>
</feature>
<dbReference type="Pfam" id="PF03370">
    <property type="entry name" value="CBM_21"/>
    <property type="match status" value="1"/>
</dbReference>
<feature type="compositionally biased region" description="Low complexity" evidence="1">
    <location>
        <begin position="359"/>
        <end position="372"/>
    </location>
</feature>
<gene>
    <name evidence="3" type="primary">ppp1r3c2a</name>
</gene>
<feature type="compositionally biased region" description="Low complexity" evidence="1">
    <location>
        <begin position="61"/>
        <end position="82"/>
    </location>
</feature>
<dbReference type="Gene3D" id="2.60.40.2440">
    <property type="entry name" value="Carbohydrate binding type-21 domain"/>
    <property type="match status" value="1"/>
</dbReference>
<keyword evidence="4" id="KW-1185">Reference proteome</keyword>
<sequence length="406" mass="43842">MNCSRVLPVFGPTPQQPMDLAMQLCLSQTQPLYHLLTMSTLRPLKTLREPSMDPQRPDRPGSPFSSLSSSPNSTPSSSPDSSLTMEPRSSLKSCLRRRGGGAVRKRVMFADAWGLALAEVRLFVPEPAQNTVFGTLSRSRHQFKNNQLPCSPLAAKPQVPAAKPQVPAAKPQVPAAKQQVPAAKAQLPAPSPAPGSPSLNTATGKRRQYQLKLASALPAPDYSSGLKDARVQLESCSVTERGLMGTVRVACSSGGGGEERVVHVRLTFDSWRSHRDVPCTLLLQNCGNTQTDVFAFHGPLPRALLDPREGVEFCLYVRVQGGGGAKVYWDNNAGKNYRVVCMESEDSKQMHSRTAKPGSALLPTLSSSSPSSSPTLAMKNYINHRSSWSGTAGNWTSFDRPACHSL</sequence>
<dbReference type="PROSITE" id="PS51159">
    <property type="entry name" value="CBM21"/>
    <property type="match status" value="1"/>
</dbReference>
<dbReference type="InterPro" id="IPR038175">
    <property type="entry name" value="CBM21_dom_sf"/>
</dbReference>
<dbReference type="OrthoDB" id="1881at2759"/>
<dbReference type="GO" id="GO:0008157">
    <property type="term" value="F:protein phosphatase 1 binding"/>
    <property type="evidence" value="ECO:0007669"/>
    <property type="project" value="TreeGrafter"/>
</dbReference>
<dbReference type="Ensembl" id="ENSGMOT00000039134.1">
    <property type="protein sequence ID" value="ENSGMOP00000065956.1"/>
    <property type="gene ID" value="ENSGMOG00000028955.1"/>
</dbReference>
<evidence type="ECO:0000313" key="4">
    <source>
        <dbReference type="Proteomes" id="UP000694546"/>
    </source>
</evidence>
<dbReference type="GO" id="GO:0005979">
    <property type="term" value="P:regulation of glycogen biosynthetic process"/>
    <property type="evidence" value="ECO:0007669"/>
    <property type="project" value="TreeGrafter"/>
</dbReference>
<dbReference type="Proteomes" id="UP000694546">
    <property type="component" value="Chromosome 19"/>
</dbReference>
<dbReference type="GO" id="GO:0000164">
    <property type="term" value="C:protein phosphatase type 1 complex"/>
    <property type="evidence" value="ECO:0007669"/>
    <property type="project" value="TreeGrafter"/>
</dbReference>
<evidence type="ECO:0000313" key="3">
    <source>
        <dbReference type="Ensembl" id="ENSGMOP00000065956.1"/>
    </source>
</evidence>
<feature type="region of interest" description="Disordered" evidence="1">
    <location>
        <begin position="46"/>
        <end position="97"/>
    </location>
</feature>
<feature type="region of interest" description="Disordered" evidence="1">
    <location>
        <begin position="161"/>
        <end position="202"/>
    </location>
</feature>
<dbReference type="GeneTree" id="ENSGT00940000155648"/>
<reference evidence="3" key="1">
    <citation type="submission" date="2025-08" db="UniProtKB">
        <authorList>
            <consortium name="Ensembl"/>
        </authorList>
    </citation>
    <scope>IDENTIFICATION</scope>
</reference>
<evidence type="ECO:0000259" key="2">
    <source>
        <dbReference type="PROSITE" id="PS51159"/>
    </source>
</evidence>
<protein>
    <recommendedName>
        <fullName evidence="2">CBM21 domain-containing protein</fullName>
    </recommendedName>
</protein>
<evidence type="ECO:0000256" key="1">
    <source>
        <dbReference type="SAM" id="MobiDB-lite"/>
    </source>
</evidence>
<proteinExistence type="predicted"/>
<dbReference type="OMA" id="YRILMED"/>
<feature type="domain" description="CBM21" evidence="2">
    <location>
        <begin position="223"/>
        <end position="340"/>
    </location>
</feature>
<dbReference type="AlphaFoldDB" id="A0A8C5CRS9"/>
<dbReference type="InterPro" id="IPR005036">
    <property type="entry name" value="CBM21_dom"/>
</dbReference>
<accession>A0A8C5CRS9</accession>
<dbReference type="PANTHER" id="PTHR12307">
    <property type="entry name" value="PROTEIN PHOSPHATASE 1 REGULATORY SUBUNIT"/>
    <property type="match status" value="1"/>
</dbReference>
<feature type="region of interest" description="Disordered" evidence="1">
    <location>
        <begin position="348"/>
        <end position="372"/>
    </location>
</feature>
<dbReference type="GO" id="GO:2001069">
    <property type="term" value="F:glycogen binding"/>
    <property type="evidence" value="ECO:0007669"/>
    <property type="project" value="TreeGrafter"/>
</dbReference>
<reference evidence="3" key="2">
    <citation type="submission" date="2025-09" db="UniProtKB">
        <authorList>
            <consortium name="Ensembl"/>
        </authorList>
    </citation>
    <scope>IDENTIFICATION</scope>
</reference>
<organism evidence="3 4">
    <name type="scientific">Gadus morhua</name>
    <name type="common">Atlantic cod</name>
    <dbReference type="NCBI Taxonomy" id="8049"/>
    <lineage>
        <taxon>Eukaryota</taxon>
        <taxon>Metazoa</taxon>
        <taxon>Chordata</taxon>
        <taxon>Craniata</taxon>
        <taxon>Vertebrata</taxon>
        <taxon>Euteleostomi</taxon>
        <taxon>Actinopterygii</taxon>
        <taxon>Neopterygii</taxon>
        <taxon>Teleostei</taxon>
        <taxon>Neoteleostei</taxon>
        <taxon>Acanthomorphata</taxon>
        <taxon>Zeiogadaria</taxon>
        <taxon>Gadariae</taxon>
        <taxon>Gadiformes</taxon>
        <taxon>Gadoidei</taxon>
        <taxon>Gadidae</taxon>
        <taxon>Gadus</taxon>
    </lineage>
</organism>
<feature type="compositionally biased region" description="Basic and acidic residues" evidence="1">
    <location>
        <begin position="46"/>
        <end position="59"/>
    </location>
</feature>